<dbReference type="OrthoDB" id="351040at2157"/>
<dbReference type="AlphaFoldDB" id="A0A7D5K6G0"/>
<reference evidence="1 2" key="1">
    <citation type="submission" date="2020-07" db="EMBL/GenBank/DDBJ databases">
        <authorList>
            <person name="Cui H."/>
        </authorList>
    </citation>
    <scope>NUCLEOTIDE SEQUENCE [LARGE SCALE GENOMIC DNA]</scope>
    <source>
        <strain evidence="1 2">YPL8</strain>
    </source>
</reference>
<evidence type="ECO:0000313" key="2">
    <source>
        <dbReference type="Proteomes" id="UP000509241"/>
    </source>
</evidence>
<evidence type="ECO:0000313" key="1">
    <source>
        <dbReference type="EMBL" id="QLG49103.1"/>
    </source>
</evidence>
<protein>
    <submittedName>
        <fullName evidence="1">Uncharacterized protein</fullName>
    </submittedName>
</protein>
<dbReference type="EMBL" id="CP058601">
    <property type="protein sequence ID" value="QLG49103.1"/>
    <property type="molecule type" value="Genomic_DNA"/>
</dbReference>
<proteinExistence type="predicted"/>
<dbReference type="RefSeq" id="WP_179260838.1">
    <property type="nucleotide sequence ID" value="NZ_CP058601.1"/>
</dbReference>
<sequence>MTEDPDIVIAPRPDLYRGGLDFYREMLEGAFPPGVILDHHGFHLESHHHESGPRVWSIYSPEGAFVETLNLETFRTLSELESFLNELVAYGPADREEWVSR</sequence>
<dbReference type="Proteomes" id="UP000509241">
    <property type="component" value="Chromosome"/>
</dbReference>
<accession>A0A7D5K6G0</accession>
<keyword evidence="2" id="KW-1185">Reference proteome</keyword>
<name>A0A7D5K6G0_9EURY</name>
<dbReference type="GeneID" id="56033563"/>
<organism evidence="1 2">
    <name type="scientific">Natrinema halophilum</name>
    <dbReference type="NCBI Taxonomy" id="1699371"/>
    <lineage>
        <taxon>Archaea</taxon>
        <taxon>Methanobacteriati</taxon>
        <taxon>Methanobacteriota</taxon>
        <taxon>Stenosarchaea group</taxon>
        <taxon>Halobacteria</taxon>
        <taxon>Halobacteriales</taxon>
        <taxon>Natrialbaceae</taxon>
        <taxon>Natrinema</taxon>
    </lineage>
</organism>
<gene>
    <name evidence="1" type="ORF">HYG82_09690</name>
</gene>
<dbReference type="KEGG" id="haly:HYG82_09690"/>